<evidence type="ECO:0000256" key="1">
    <source>
        <dbReference type="ARBA" id="ARBA00005698"/>
    </source>
</evidence>
<dbReference type="RefSeq" id="YP_009256726.1">
    <property type="nucleotide sequence ID" value="NC_030313.1"/>
</dbReference>
<feature type="transmembrane region" description="Helical" evidence="2">
    <location>
        <begin position="6"/>
        <end position="27"/>
    </location>
</feature>
<evidence type="ECO:0000256" key="2">
    <source>
        <dbReference type="RuleBase" id="RU004431"/>
    </source>
</evidence>
<comment type="similarity">
    <text evidence="1 2">Belongs to the complex I subunit 6 family.</text>
</comment>
<comment type="subcellular location">
    <subcellularLocation>
        <location evidence="2">Plastid</location>
        <location evidence="2">Chloroplast thylakoid membrane</location>
    </subcellularLocation>
</comment>
<dbReference type="EC" id="7.1.1.-" evidence="2"/>
<geneLocation type="chloroplast" evidence="4"/>
<keyword evidence="2" id="KW-0521">NADP</keyword>
<dbReference type="Pfam" id="PF00499">
    <property type="entry name" value="Oxidored_q3"/>
    <property type="match status" value="1"/>
</dbReference>
<comment type="function">
    <text evidence="2">NDH shuttles electrons from NAD(P)H:plastoquinone, via FMN and iron-sulfur (Fe-S) centers, to quinones in the photosynthetic chain and possibly in a chloroplast respiratory chain. The immediate electron acceptor for the enzyme in this species is believed to be plastoquinone. Couples the redox reaction to proton translocation, and thus conserves the redox energy in a proton gradient.</text>
</comment>
<name>A0A191T4N8_9VIRI</name>
<accession>A0A191T4N8</accession>
<feature type="region of interest" description="Disordered" evidence="3">
    <location>
        <begin position="91"/>
        <end position="121"/>
    </location>
</feature>
<keyword evidence="2" id="KW-0618">Plastoquinone</keyword>
<keyword evidence="2" id="KW-0874">Quinone</keyword>
<dbReference type="GO" id="GO:0008137">
    <property type="term" value="F:NADH dehydrogenase (ubiquinone) activity"/>
    <property type="evidence" value="ECO:0007669"/>
    <property type="project" value="UniProtKB-UniRule"/>
</dbReference>
<dbReference type="AlphaFoldDB" id="A0A191T4N8"/>
<organism evidence="4">
    <name type="scientific">Entransia fimbriata</name>
    <dbReference type="NCBI Taxonomy" id="130991"/>
    <lineage>
        <taxon>Eukaryota</taxon>
        <taxon>Viridiplantae</taxon>
        <taxon>Streptophyta</taxon>
        <taxon>Klebsormidiophyceae</taxon>
        <taxon>Entransiales</taxon>
        <taxon>Entransiaceae</taxon>
        <taxon>Entransia</taxon>
    </lineage>
</organism>
<dbReference type="PANTHER" id="PTHR33269:SF17">
    <property type="entry name" value="NADH-UBIQUINONE OXIDOREDUCTASE CHAIN 6"/>
    <property type="match status" value="1"/>
</dbReference>
<dbReference type="GeneID" id="27986463"/>
<evidence type="ECO:0000313" key="4">
    <source>
        <dbReference type="EMBL" id="ANI25363.1"/>
    </source>
</evidence>
<keyword evidence="2" id="KW-0812">Transmembrane</keyword>
<protein>
    <recommendedName>
        <fullName evidence="2">NAD(P)H-quinone oxidoreductase subunit 6, chloroplastic</fullName>
        <ecNumber evidence="2">7.1.1.-</ecNumber>
    </recommendedName>
</protein>
<keyword evidence="2 4" id="KW-0150">Chloroplast</keyword>
<reference evidence="4" key="1">
    <citation type="journal article" date="2016" name="Front. Plant Sci.">
        <title>Comparative Chloroplast Genome Analyses of Streptophyte Green Algae Uncover Major Structural Alterations in the Klebsormidiophyceae, Coleochaetophyceae and Zygnematophyceae.</title>
        <authorList>
            <person name="Lemieux C."/>
            <person name="Otis C."/>
            <person name="Turmel M."/>
        </authorList>
    </citation>
    <scope>NUCLEOTIDE SEQUENCE</scope>
</reference>
<comment type="catalytic activity">
    <reaction evidence="2">
        <text>a plastoquinone + NADH + (n+1) H(+)(in) = a plastoquinol + NAD(+) + n H(+)(out)</text>
        <dbReference type="Rhea" id="RHEA:42608"/>
        <dbReference type="Rhea" id="RHEA-COMP:9561"/>
        <dbReference type="Rhea" id="RHEA-COMP:9562"/>
        <dbReference type="ChEBI" id="CHEBI:15378"/>
        <dbReference type="ChEBI" id="CHEBI:17757"/>
        <dbReference type="ChEBI" id="CHEBI:57540"/>
        <dbReference type="ChEBI" id="CHEBI:57945"/>
        <dbReference type="ChEBI" id="CHEBI:62192"/>
    </reaction>
</comment>
<proteinExistence type="inferred from homology"/>
<dbReference type="InterPro" id="IPR001457">
    <property type="entry name" value="NADH_UbQ/plastoQ_OxRdtase_su6"/>
</dbReference>
<dbReference type="GO" id="GO:0048038">
    <property type="term" value="F:quinone binding"/>
    <property type="evidence" value="ECO:0007669"/>
    <property type="project" value="UniProtKB-KW"/>
</dbReference>
<keyword evidence="2" id="KW-0520">NAD</keyword>
<keyword evidence="2 4" id="KW-0934">Plastid</keyword>
<dbReference type="EMBL" id="KU646490">
    <property type="protein sequence ID" value="ANI25363.1"/>
    <property type="molecule type" value="Genomic_DNA"/>
</dbReference>
<dbReference type="Gene3D" id="1.20.120.1200">
    <property type="entry name" value="NADH-ubiquinone/plastoquinone oxidoreductase chain 6, subunit NuoJ"/>
    <property type="match status" value="1"/>
</dbReference>
<dbReference type="GO" id="GO:0009535">
    <property type="term" value="C:chloroplast thylakoid membrane"/>
    <property type="evidence" value="ECO:0007669"/>
    <property type="project" value="UniProtKB-SubCell"/>
</dbReference>
<keyword evidence="2" id="KW-0793">Thylakoid</keyword>
<sequence>MTDLVFTDTLVGTVVEVITLIAALGIVLMPSSIYAALCLGITLISIAFIYLLLDADFLAAAQILIYVGAINVLIVFAIMLVNQGGSGEKGGEGRGGFATLRPAPPSPSTSPTGASTPLGQKPWRHKSLAVIVTSLLSIPLALASNQSQWTLKGIQLTKDWAPLHPTSLIGAHLFQDFLLPFEVLSFLLLVALIGAIQMARISPGEANEE</sequence>
<keyword evidence="2" id="KW-0472">Membrane</keyword>
<evidence type="ECO:0000256" key="3">
    <source>
        <dbReference type="SAM" id="MobiDB-lite"/>
    </source>
</evidence>
<feature type="transmembrane region" description="Helical" evidence="2">
    <location>
        <begin position="59"/>
        <end position="81"/>
    </location>
</feature>
<gene>
    <name evidence="4" type="primary">ndhG</name>
</gene>
<feature type="transmembrane region" description="Helical" evidence="2">
    <location>
        <begin position="177"/>
        <end position="196"/>
    </location>
</feature>
<dbReference type="PANTHER" id="PTHR33269">
    <property type="entry name" value="NADH-UBIQUINONE OXIDOREDUCTASE CHAIN 6"/>
    <property type="match status" value="1"/>
</dbReference>
<dbReference type="InterPro" id="IPR042106">
    <property type="entry name" value="Nuo/plastoQ_OxRdtase_6_NuoJ"/>
</dbReference>
<feature type="compositionally biased region" description="Low complexity" evidence="3">
    <location>
        <begin position="109"/>
        <end position="119"/>
    </location>
</feature>
<keyword evidence="2" id="KW-1133">Transmembrane helix</keyword>
<comment type="subunit">
    <text evidence="2">NDH is composed of at least 16 different subunits, 5 of which are encoded in the nucleus.</text>
</comment>
<dbReference type="EMBL" id="KU646490">
    <property type="protein sequence ID" value="ANI25430.1"/>
    <property type="molecule type" value="Genomic_DNA"/>
</dbReference>
<dbReference type="GeneID" id="27986542"/>
<comment type="catalytic activity">
    <reaction evidence="2">
        <text>a plastoquinone + NADPH + (n+1) H(+)(in) = a plastoquinol + NADP(+) + n H(+)(out)</text>
        <dbReference type="Rhea" id="RHEA:42612"/>
        <dbReference type="Rhea" id="RHEA-COMP:9561"/>
        <dbReference type="Rhea" id="RHEA-COMP:9562"/>
        <dbReference type="ChEBI" id="CHEBI:15378"/>
        <dbReference type="ChEBI" id="CHEBI:17757"/>
        <dbReference type="ChEBI" id="CHEBI:57783"/>
        <dbReference type="ChEBI" id="CHEBI:58349"/>
        <dbReference type="ChEBI" id="CHEBI:62192"/>
    </reaction>
</comment>
<dbReference type="RefSeq" id="YP_009256716.1">
    <property type="nucleotide sequence ID" value="NC_030313.1"/>
</dbReference>
<feature type="transmembrane region" description="Helical" evidence="2">
    <location>
        <begin position="34"/>
        <end position="53"/>
    </location>
</feature>